<reference evidence="1" key="2">
    <citation type="submission" date="2014-01" db="EMBL/GenBank/DDBJ databases">
        <title>Evolution of pathogenesis and genome organization in the Tremellales.</title>
        <authorList>
            <person name="Cuomo C."/>
            <person name="Litvintseva A."/>
            <person name="Heitman J."/>
            <person name="Chen Y."/>
            <person name="Sun S."/>
            <person name="Springer D."/>
            <person name="Dromer F."/>
            <person name="Young S."/>
            <person name="Zeng Q."/>
            <person name="Chapman S."/>
            <person name="Gujja S."/>
            <person name="Saif S."/>
            <person name="Birren B."/>
        </authorList>
    </citation>
    <scope>NUCLEOTIDE SEQUENCE</scope>
    <source>
        <strain evidence="1">CBS 10118</strain>
    </source>
</reference>
<dbReference type="OrthoDB" id="10477756at2759"/>
<dbReference type="AlphaFoldDB" id="A0A1B9G2Z6"/>
<sequence length="469" mass="52368">MAEPSSTSNNSDTPIAELYKAYPYHGRHSTRAEQTEQKSFLDTYGKYNIGGRKLSDIISEVKKNEDGGLTISLCHQAGGLSVLLTGHTEDERGNPRDQRFRVHGPALTSAATAVDRDTIRTVLLLQALNHVADEGKAARGSSTQCSVCSGKFSKIKDAIDSAMQTQARTGEFVLSLNDAPSLKALPVIADFIRDKQVRKRLKRKMNSMRVPNTVSFRPMTAEMLGPDYDDIYQGLSKLKGSVLRRDLLKNPGQALSYLAAEYFPEEAQPFFDTCDRDKRWGEWELNVELAQAAAGKELERARIADLMSDDLMRDLNASLPRQADPFSKSTSRQWDKPSEYLILDDPDLKGFREDVNKEKEEKKVASLDPSALSRCMSKYPALKRKVTTILAGFGSHLVDNSHTEEGSNRPRTVAQHWRDLSYLKFAVSRIQMKGSQDMENLSEGDLLDMLPQRASAEYLQLRTNGSAPE</sequence>
<reference evidence="1" key="1">
    <citation type="submission" date="2013-07" db="EMBL/GenBank/DDBJ databases">
        <title>The Genome Sequence of Cryptococcus bestiolae CBS10118.</title>
        <authorList>
            <consortium name="The Broad Institute Genome Sequencing Platform"/>
            <person name="Cuomo C."/>
            <person name="Litvintseva A."/>
            <person name="Chen Y."/>
            <person name="Heitman J."/>
            <person name="Sun S."/>
            <person name="Springer D."/>
            <person name="Dromer F."/>
            <person name="Young S.K."/>
            <person name="Zeng Q."/>
            <person name="Gargeya S."/>
            <person name="Fitzgerald M."/>
            <person name="Abouelleil A."/>
            <person name="Alvarado L."/>
            <person name="Berlin A.M."/>
            <person name="Chapman S.B."/>
            <person name="Dewar J."/>
            <person name="Goldberg J."/>
            <person name="Griggs A."/>
            <person name="Gujja S."/>
            <person name="Hansen M."/>
            <person name="Howarth C."/>
            <person name="Imamovic A."/>
            <person name="Larimer J."/>
            <person name="McCowan C."/>
            <person name="Murphy C."/>
            <person name="Pearson M."/>
            <person name="Priest M."/>
            <person name="Roberts A."/>
            <person name="Saif S."/>
            <person name="Shea T."/>
            <person name="Sykes S."/>
            <person name="Wortman J."/>
            <person name="Nusbaum C."/>
            <person name="Birren B."/>
        </authorList>
    </citation>
    <scope>NUCLEOTIDE SEQUENCE [LARGE SCALE GENOMIC DNA]</scope>
    <source>
        <strain evidence="1">CBS 10118</strain>
    </source>
</reference>
<organism evidence="1">
    <name type="scientific">Kwoniella bestiolae CBS 10118</name>
    <dbReference type="NCBI Taxonomy" id="1296100"/>
    <lineage>
        <taxon>Eukaryota</taxon>
        <taxon>Fungi</taxon>
        <taxon>Dikarya</taxon>
        <taxon>Basidiomycota</taxon>
        <taxon>Agaricomycotina</taxon>
        <taxon>Tremellomycetes</taxon>
        <taxon>Tremellales</taxon>
        <taxon>Cryptococcaceae</taxon>
        <taxon>Kwoniella</taxon>
    </lineage>
</organism>
<protein>
    <submittedName>
        <fullName evidence="1">Uncharacterized protein</fullName>
    </submittedName>
</protein>
<gene>
    <name evidence="1" type="ORF">I302_05200</name>
</gene>
<name>A0A1B9G2Z6_9TREE</name>
<dbReference type="EMBL" id="KI894021">
    <property type="protein sequence ID" value="OCF25381.1"/>
    <property type="molecule type" value="Genomic_DNA"/>
</dbReference>
<evidence type="ECO:0000313" key="1">
    <source>
        <dbReference type="EMBL" id="OCF25381.1"/>
    </source>
</evidence>
<accession>A0A1B9G2Z6</accession>
<proteinExistence type="predicted"/>
<dbReference type="VEuPathDB" id="FungiDB:I302_05200"/>